<dbReference type="SUPFAM" id="SSF54909">
    <property type="entry name" value="Dimeric alpha+beta barrel"/>
    <property type="match status" value="1"/>
</dbReference>
<name>A0A9X2F9R1_9SPHI</name>
<gene>
    <name evidence="1" type="ORF">NF867_09200</name>
</gene>
<dbReference type="InterPro" id="IPR011008">
    <property type="entry name" value="Dimeric_a/b-barrel"/>
</dbReference>
<proteinExistence type="predicted"/>
<dbReference type="Gene3D" id="3.30.70.1060">
    <property type="entry name" value="Dimeric alpha+beta barrel"/>
    <property type="match status" value="1"/>
</dbReference>
<accession>A0A9X2F9R1</accession>
<comment type="caution">
    <text evidence="1">The sequence shown here is derived from an EMBL/GenBank/DDBJ whole genome shotgun (WGS) entry which is preliminary data.</text>
</comment>
<reference evidence="1" key="1">
    <citation type="submission" date="2022-06" db="EMBL/GenBank/DDBJ databases">
        <title>Solitalea sp. MAHUQ-68 isolated from rhizospheric soil.</title>
        <authorList>
            <person name="Huq M.A."/>
        </authorList>
    </citation>
    <scope>NUCLEOTIDE SEQUENCE</scope>
    <source>
        <strain evidence="1">MAHUQ-68</strain>
    </source>
</reference>
<dbReference type="Proteomes" id="UP001155182">
    <property type="component" value="Unassembled WGS sequence"/>
</dbReference>
<dbReference type="AlphaFoldDB" id="A0A9X2F9R1"/>
<evidence type="ECO:0000313" key="1">
    <source>
        <dbReference type="EMBL" id="MCO4293038.1"/>
    </source>
</evidence>
<evidence type="ECO:0000313" key="2">
    <source>
        <dbReference type="Proteomes" id="UP001155182"/>
    </source>
</evidence>
<sequence length="112" mass="12662">MKNFIVLFREPDGRQNTHSEEEISKHRDNWKDWMETYGTKGNLAGGSPLTLKGVTIDVNKKVVKDIYKAGTEIIGGFLLLKAENIEDAIAIISSCPIFDFEASAEIREYQQQ</sequence>
<dbReference type="EMBL" id="JAMWYS010000028">
    <property type="protein sequence ID" value="MCO4293038.1"/>
    <property type="molecule type" value="Genomic_DNA"/>
</dbReference>
<organism evidence="1 2">
    <name type="scientific">Solitalea agri</name>
    <dbReference type="NCBI Taxonomy" id="2953739"/>
    <lineage>
        <taxon>Bacteria</taxon>
        <taxon>Pseudomonadati</taxon>
        <taxon>Bacteroidota</taxon>
        <taxon>Sphingobacteriia</taxon>
        <taxon>Sphingobacteriales</taxon>
        <taxon>Sphingobacteriaceae</taxon>
        <taxon>Solitalea</taxon>
    </lineage>
</organism>
<dbReference type="RefSeq" id="WP_252587529.1">
    <property type="nucleotide sequence ID" value="NZ_JAMWYS010000028.1"/>
</dbReference>
<protein>
    <submittedName>
        <fullName evidence="1">YciI family protein</fullName>
    </submittedName>
</protein>
<keyword evidence="2" id="KW-1185">Reference proteome</keyword>